<name>T1CDV7_9ZZZZ</name>
<comment type="caution">
    <text evidence="1">The sequence shown here is derived from an EMBL/GenBank/DDBJ whole genome shotgun (WGS) entry which is preliminary data.</text>
</comment>
<reference evidence="1" key="2">
    <citation type="journal article" date="2014" name="ISME J.">
        <title>Microbial stratification in low pH oxic and suboxic macroscopic growths along an acid mine drainage.</title>
        <authorList>
            <person name="Mendez-Garcia C."/>
            <person name="Mesa V."/>
            <person name="Sprenger R.R."/>
            <person name="Richter M."/>
            <person name="Diez M.S."/>
            <person name="Solano J."/>
            <person name="Bargiela R."/>
            <person name="Golyshina O.V."/>
            <person name="Manteca A."/>
            <person name="Ramos J.L."/>
            <person name="Gallego J.R."/>
            <person name="Llorente I."/>
            <person name="Martins Dos Santos V.A."/>
            <person name="Jensen O.N."/>
            <person name="Pelaez A.I."/>
            <person name="Sanchez J."/>
            <person name="Ferrer M."/>
        </authorList>
    </citation>
    <scope>NUCLEOTIDE SEQUENCE</scope>
</reference>
<reference evidence="1" key="1">
    <citation type="submission" date="2013-08" db="EMBL/GenBank/DDBJ databases">
        <authorList>
            <person name="Mendez C."/>
            <person name="Richter M."/>
            <person name="Ferrer M."/>
            <person name="Sanchez J."/>
        </authorList>
    </citation>
    <scope>NUCLEOTIDE SEQUENCE</scope>
</reference>
<proteinExistence type="predicted"/>
<dbReference type="PANTHER" id="PTHR39518:SF2">
    <property type="entry name" value="UPF0215 PROTEIN MJ1150"/>
    <property type="match status" value="1"/>
</dbReference>
<dbReference type="AlphaFoldDB" id="T1CDV7"/>
<dbReference type="InterPro" id="IPR002802">
    <property type="entry name" value="Endo_dU"/>
</dbReference>
<dbReference type="PANTHER" id="PTHR39518">
    <property type="entry name" value="UPF0215 PROTEIN MJ1150"/>
    <property type="match status" value="1"/>
</dbReference>
<dbReference type="Gene3D" id="3.30.2170.10">
    <property type="entry name" value="archaeoglobus fulgidus dsm 4304 superfamily"/>
    <property type="match status" value="1"/>
</dbReference>
<dbReference type="Pfam" id="PF01949">
    <property type="entry name" value="Endo_dU"/>
    <property type="match status" value="1"/>
</dbReference>
<dbReference type="EMBL" id="AUZY01000057">
    <property type="protein sequence ID" value="EQD79698.1"/>
    <property type="molecule type" value="Genomic_DNA"/>
</dbReference>
<accession>T1CDV7</accession>
<evidence type="ECO:0000313" key="1">
    <source>
        <dbReference type="EMBL" id="EQD79698.1"/>
    </source>
</evidence>
<organism evidence="1">
    <name type="scientific">mine drainage metagenome</name>
    <dbReference type="NCBI Taxonomy" id="410659"/>
    <lineage>
        <taxon>unclassified sequences</taxon>
        <taxon>metagenomes</taxon>
        <taxon>ecological metagenomes</taxon>
    </lineage>
</organism>
<feature type="non-terminal residue" evidence="1">
    <location>
        <position position="114"/>
    </location>
</feature>
<protein>
    <submittedName>
        <fullName evidence="1">Protein containing DUF99</fullName>
    </submittedName>
</protein>
<gene>
    <name evidence="1" type="ORF">B1B_00073</name>
</gene>
<sequence length="114" mass="12452">MKKNLRILGIDDSPFLRGDGTCFLVGVVMRLDLYIEGLMTREIHVDGSDAESAVSEMSRTGTGHSCNIIMTNGITFGGFNLIDPLALYEHLDKPVITVTAKSPDLESIRAAIRK</sequence>